<reference evidence="2" key="1">
    <citation type="submission" date="2018-04" db="EMBL/GenBank/DDBJ databases">
        <authorList>
            <person name="Cornet L."/>
        </authorList>
    </citation>
    <scope>NUCLEOTIDE SEQUENCE [LARGE SCALE GENOMIC DNA]</scope>
</reference>
<comment type="caution">
    <text evidence="1">The sequence shown here is derived from an EMBL/GenBank/DDBJ whole genome shotgun (WGS) entry which is preliminary data.</text>
</comment>
<evidence type="ECO:0008006" key="3">
    <source>
        <dbReference type="Google" id="ProtNLM"/>
    </source>
</evidence>
<organism evidence="1 2">
    <name type="scientific">Phormidesmis priestleyi</name>
    <dbReference type="NCBI Taxonomy" id="268141"/>
    <lineage>
        <taxon>Bacteria</taxon>
        <taxon>Bacillati</taxon>
        <taxon>Cyanobacteriota</taxon>
        <taxon>Cyanophyceae</taxon>
        <taxon>Leptolyngbyales</taxon>
        <taxon>Leptolyngbyaceae</taxon>
        <taxon>Phormidesmis</taxon>
    </lineage>
</organism>
<proteinExistence type="predicted"/>
<gene>
    <name evidence="1" type="ORF">DCF15_06595</name>
</gene>
<protein>
    <recommendedName>
        <fullName evidence="3">Ycf34 family protein</fullName>
    </recommendedName>
</protein>
<dbReference type="Proteomes" id="UP000249794">
    <property type="component" value="Unassembled WGS sequence"/>
</dbReference>
<name>A0A2W4ZGI5_9CYAN</name>
<evidence type="ECO:0000313" key="2">
    <source>
        <dbReference type="Proteomes" id="UP000249794"/>
    </source>
</evidence>
<sequence length="93" mass="10424">MCICVNCHYVDSCLTYHAVETNHQQPHLTLTPAFEPNNPTINANITLPKVEVQGDVIVQENEFGFEYDVVGCDSYREAMGKWAKLRPGEAIPT</sequence>
<dbReference type="AlphaFoldDB" id="A0A2W4ZGI5"/>
<dbReference type="InterPro" id="IPR019656">
    <property type="entry name" value="Uncharacterised_Ycf34"/>
</dbReference>
<dbReference type="Pfam" id="PF10718">
    <property type="entry name" value="Ycf34"/>
    <property type="match status" value="1"/>
</dbReference>
<dbReference type="EMBL" id="QBMP01000047">
    <property type="protein sequence ID" value="PZO57651.1"/>
    <property type="molecule type" value="Genomic_DNA"/>
</dbReference>
<evidence type="ECO:0000313" key="1">
    <source>
        <dbReference type="EMBL" id="PZO57651.1"/>
    </source>
</evidence>
<reference evidence="1 2" key="2">
    <citation type="submission" date="2018-06" db="EMBL/GenBank/DDBJ databases">
        <title>Metagenomic assembly of (sub)arctic Cyanobacteria and their associated microbiome from non-axenic cultures.</title>
        <authorList>
            <person name="Baurain D."/>
        </authorList>
    </citation>
    <scope>NUCLEOTIDE SEQUENCE [LARGE SCALE GENOMIC DNA]</scope>
    <source>
        <strain evidence="1">ULC027bin1</strain>
    </source>
</reference>
<accession>A0A2W4ZGI5</accession>